<feature type="domain" description="S-Me-THD-like C-terminal" evidence="2">
    <location>
        <begin position="166"/>
        <end position="351"/>
    </location>
</feature>
<protein>
    <recommendedName>
        <fullName evidence="5">DUF917 domain-containing protein</fullName>
    </recommendedName>
</protein>
<dbReference type="Gene3D" id="3.40.1610.10">
    <property type="entry name" value="CV3147-like domain"/>
    <property type="match status" value="1"/>
</dbReference>
<organism evidence="3 4">
    <name type="scientific">Streptomyces cacaoi</name>
    <dbReference type="NCBI Taxonomy" id="1898"/>
    <lineage>
        <taxon>Bacteria</taxon>
        <taxon>Bacillati</taxon>
        <taxon>Actinomycetota</taxon>
        <taxon>Actinomycetes</taxon>
        <taxon>Kitasatosporales</taxon>
        <taxon>Streptomycetaceae</taxon>
        <taxon>Streptomyces</taxon>
    </lineage>
</organism>
<evidence type="ECO:0000259" key="2">
    <source>
        <dbReference type="Pfam" id="PF20906"/>
    </source>
</evidence>
<evidence type="ECO:0000259" key="1">
    <source>
        <dbReference type="Pfam" id="PF06032"/>
    </source>
</evidence>
<dbReference type="AlphaFoldDB" id="A0A4Y3QZZ6"/>
<dbReference type="Gene3D" id="2.40.390.10">
    <property type="entry name" value="CV3147-like"/>
    <property type="match status" value="1"/>
</dbReference>
<dbReference type="Pfam" id="PF06032">
    <property type="entry name" value="S-Me-THD_N"/>
    <property type="match status" value="1"/>
</dbReference>
<dbReference type="InterPro" id="IPR027479">
    <property type="entry name" value="S-Me-THD_N_sf"/>
</dbReference>
<dbReference type="InterPro" id="IPR048350">
    <property type="entry name" value="S-Me-THD-like_C"/>
</dbReference>
<reference evidence="3 4" key="1">
    <citation type="submission" date="2019-06" db="EMBL/GenBank/DDBJ databases">
        <title>Whole genome shotgun sequence of Streptomyces cacaoi subsp. cacaoi NBRC 12748.</title>
        <authorList>
            <person name="Hosoyama A."/>
            <person name="Uohara A."/>
            <person name="Ohji S."/>
            <person name="Ichikawa N."/>
        </authorList>
    </citation>
    <scope>NUCLEOTIDE SEQUENCE [LARGE SCALE GENOMIC DNA]</scope>
    <source>
        <strain evidence="3 4">NBRC 12748</strain>
    </source>
</reference>
<proteinExistence type="predicted"/>
<evidence type="ECO:0000313" key="4">
    <source>
        <dbReference type="Proteomes" id="UP000319210"/>
    </source>
</evidence>
<keyword evidence="4" id="KW-1185">Reference proteome</keyword>
<sequence>MKAVTLDNIDDFVAGAAVLGAGGGWGPHIPMLMVKDAVRRYGPVPIVQPDDLPADGLVIPVGAGGAPTALIERFFEGSEWRIAVRALEKRLGRKAVALMAAELGGGNAVLPVAAAAELGLPAIDADGMRRCFPKVEMTLWQLEGVPASPGVVADTKGNVVLIEGVDNYEVERITRATLVQMGMMAVAAMYPMTAQRVQETSIIGSLTYCHEIGKRLRAVAGGAGNGYDDLLEFCEGRIVFTGKVIDLERRTEGGWNLGTVTLEHVEDSDRIMRLDFQNENLVALENGRPVVTSPDLITTLDVETAQAVLTDGLAYGQRLHVLATPAHERWLTPEAIDLVGPRAFGYDLDYVHFFEGATA</sequence>
<comment type="caution">
    <text evidence="3">The sequence shown here is derived from an EMBL/GenBank/DDBJ whole genome shotgun (WGS) entry which is preliminary data.</text>
</comment>
<evidence type="ECO:0000313" key="3">
    <source>
        <dbReference type="EMBL" id="GEB50772.1"/>
    </source>
</evidence>
<dbReference type="EMBL" id="BJMM01000015">
    <property type="protein sequence ID" value="GEB50772.1"/>
    <property type="molecule type" value="Genomic_DNA"/>
</dbReference>
<dbReference type="RefSeq" id="WP_158102264.1">
    <property type="nucleotide sequence ID" value="NZ_BJMM01000015.1"/>
</dbReference>
<feature type="domain" description="S-Me-THD N-terminal" evidence="1">
    <location>
        <begin position="8"/>
        <end position="163"/>
    </location>
</feature>
<name>A0A4Y3QZZ6_STRCI</name>
<dbReference type="InterPro" id="IPR010318">
    <property type="entry name" value="S-Me-THD_N"/>
</dbReference>
<dbReference type="Proteomes" id="UP000319210">
    <property type="component" value="Unassembled WGS sequence"/>
</dbReference>
<dbReference type="InterPro" id="IPR024071">
    <property type="entry name" value="S-Me-THD_C_sf"/>
</dbReference>
<accession>A0A4Y3QZZ6</accession>
<dbReference type="SUPFAM" id="SSF160991">
    <property type="entry name" value="CV3147-like"/>
    <property type="match status" value="1"/>
</dbReference>
<gene>
    <name evidence="3" type="ORF">SCA03_33230</name>
</gene>
<evidence type="ECO:0008006" key="5">
    <source>
        <dbReference type="Google" id="ProtNLM"/>
    </source>
</evidence>
<dbReference type="Pfam" id="PF20906">
    <property type="entry name" value="S-Me-THD_C"/>
    <property type="match status" value="1"/>
</dbReference>